<dbReference type="Pfam" id="PF05368">
    <property type="entry name" value="NmrA"/>
    <property type="match status" value="1"/>
</dbReference>
<evidence type="ECO:0000313" key="4">
    <source>
        <dbReference type="Proteomes" id="UP000032180"/>
    </source>
</evidence>
<reference evidence="3 4" key="1">
    <citation type="submission" date="2012-08" db="EMBL/GenBank/DDBJ databases">
        <title>Oryza genome evolution.</title>
        <authorList>
            <person name="Wing R.A."/>
        </authorList>
    </citation>
    <scope>NUCLEOTIDE SEQUENCE</scope>
</reference>
<evidence type="ECO:0000256" key="1">
    <source>
        <dbReference type="ARBA" id="ARBA00023002"/>
    </source>
</evidence>
<dbReference type="Gramene" id="LPERR04G21940.2">
    <property type="protein sequence ID" value="LPERR04G21940.2"/>
    <property type="gene ID" value="LPERR04G21940"/>
</dbReference>
<accession>A0A0D9W9X8</accession>
<dbReference type="GO" id="GO:0016616">
    <property type="term" value="F:oxidoreductase activity, acting on the CH-OH group of donors, NAD or NADP as acceptor"/>
    <property type="evidence" value="ECO:0007669"/>
    <property type="project" value="TreeGrafter"/>
</dbReference>
<dbReference type="Gramene" id="LPERR04G21940.1">
    <property type="protein sequence ID" value="LPERR04G21940.1"/>
    <property type="gene ID" value="LPERR04G21940"/>
</dbReference>
<dbReference type="STRING" id="77586.A0A0D9W9X8"/>
<dbReference type="Proteomes" id="UP000032180">
    <property type="component" value="Chromosome 4"/>
</dbReference>
<reference evidence="3" key="3">
    <citation type="submission" date="2015-04" db="UniProtKB">
        <authorList>
            <consortium name="EnsemblPlants"/>
        </authorList>
    </citation>
    <scope>IDENTIFICATION</scope>
</reference>
<dbReference type="EnsemblPlants" id="LPERR04G21940.2">
    <property type="protein sequence ID" value="LPERR04G21940.2"/>
    <property type="gene ID" value="LPERR04G21940"/>
</dbReference>
<dbReference type="InterPro" id="IPR036291">
    <property type="entry name" value="NAD(P)-bd_dom_sf"/>
</dbReference>
<dbReference type="Gene3D" id="3.40.50.720">
    <property type="entry name" value="NAD(P)-binding Rossmann-like Domain"/>
    <property type="match status" value="2"/>
</dbReference>
<dbReference type="eggNOG" id="KOG1502">
    <property type="taxonomic scope" value="Eukaryota"/>
</dbReference>
<dbReference type="InterPro" id="IPR050425">
    <property type="entry name" value="NAD(P)_dehydrat-like"/>
</dbReference>
<protein>
    <recommendedName>
        <fullName evidence="2">NmrA-like domain-containing protein</fullName>
    </recommendedName>
</protein>
<proteinExistence type="predicted"/>
<dbReference type="PANTHER" id="PTHR10366">
    <property type="entry name" value="NAD DEPENDENT EPIMERASE/DEHYDRATASE"/>
    <property type="match status" value="1"/>
</dbReference>
<feature type="domain" description="NmrA-like" evidence="2">
    <location>
        <begin position="53"/>
        <end position="133"/>
    </location>
</feature>
<dbReference type="HOGENOM" id="CLU_007383_9_0_1"/>
<reference evidence="3 4" key="2">
    <citation type="submission" date="2013-12" db="EMBL/GenBank/DDBJ databases">
        <authorList>
            <person name="Yu Y."/>
            <person name="Lee S."/>
            <person name="de Baynast K."/>
            <person name="Wissotski M."/>
            <person name="Liu L."/>
            <person name="Talag J."/>
            <person name="Goicoechea J."/>
            <person name="Angelova A."/>
            <person name="Jetty R."/>
            <person name="Kudrna D."/>
            <person name="Golser W."/>
            <person name="Rivera L."/>
            <person name="Zhang J."/>
            <person name="Wing R."/>
        </authorList>
    </citation>
    <scope>NUCLEOTIDE SEQUENCE</scope>
</reference>
<dbReference type="InterPro" id="IPR008030">
    <property type="entry name" value="NmrA-like"/>
</dbReference>
<organism evidence="3 4">
    <name type="scientific">Leersia perrieri</name>
    <dbReference type="NCBI Taxonomy" id="77586"/>
    <lineage>
        <taxon>Eukaryota</taxon>
        <taxon>Viridiplantae</taxon>
        <taxon>Streptophyta</taxon>
        <taxon>Embryophyta</taxon>
        <taxon>Tracheophyta</taxon>
        <taxon>Spermatophyta</taxon>
        <taxon>Magnoliopsida</taxon>
        <taxon>Liliopsida</taxon>
        <taxon>Poales</taxon>
        <taxon>Poaceae</taxon>
        <taxon>BOP clade</taxon>
        <taxon>Oryzoideae</taxon>
        <taxon>Oryzeae</taxon>
        <taxon>Oryzinae</taxon>
        <taxon>Leersia</taxon>
    </lineage>
</organism>
<dbReference type="SUPFAM" id="SSF51735">
    <property type="entry name" value="NAD(P)-binding Rossmann-fold domains"/>
    <property type="match status" value="1"/>
</dbReference>
<keyword evidence="4" id="KW-1185">Reference proteome</keyword>
<evidence type="ECO:0000313" key="3">
    <source>
        <dbReference type="EnsemblPlants" id="LPERR04G21940.1"/>
    </source>
</evidence>
<keyword evidence="1" id="KW-0560">Oxidoreductase</keyword>
<sequence>MMMFVVHKEDTTIEAIYSAFHADKHHRLKTCELRESKFLSPIVQTMSAAAARKKTACVTGGNGYIASALIKTLLEKGYGVNTTVRNPDDMEKNSHLKDLQALGPLKIFRAELGDEGSFDEAIAGCDYAFLVAAPVTISSDNPEVNSHPNNLHLSWSQINITVMLMAERYDRSCSRRNPERDEIMREGRDGESSDHNIFRRCDHQEATARRRPFAGRGILSYSVSKVLLEKAACKFAEENNISLITVFPVFTLGAAPAPVARTSVPVTLSLLSGDEEQLEILKALQSITDSMSIVHVDDLCAAEIFLAENESSSGRYICSSFDTTILALARFMAERYPQYNVKIDRFHGIPEKPRVCCSSEKLIREGFMFRHTNMEEIFDDLVEYGKALGILPY</sequence>
<name>A0A0D9W9X8_9ORYZ</name>
<dbReference type="AlphaFoldDB" id="A0A0D9W9X8"/>
<evidence type="ECO:0000259" key="2">
    <source>
        <dbReference type="Pfam" id="PF05368"/>
    </source>
</evidence>
<dbReference type="EnsemblPlants" id="LPERR04G21940.1">
    <property type="protein sequence ID" value="LPERR04G21940.1"/>
    <property type="gene ID" value="LPERR04G21940"/>
</dbReference>
<dbReference type="PANTHER" id="PTHR10366:SF727">
    <property type="entry name" value="OS10G0477900 PROTEIN"/>
    <property type="match status" value="1"/>
</dbReference>